<gene>
    <name evidence="8" type="ORF">GRF63_16045</name>
</gene>
<dbReference type="AlphaFoldDB" id="A0A844XFL6"/>
<dbReference type="PANTHER" id="PTHR47268:SF4">
    <property type="entry name" value="ACYLPHOSPHATASE"/>
    <property type="match status" value="1"/>
</dbReference>
<organism evidence="8 9">
    <name type="scientific">Aurantiacibacter rhizosphaerae</name>
    <dbReference type="NCBI Taxonomy" id="2691582"/>
    <lineage>
        <taxon>Bacteria</taxon>
        <taxon>Pseudomonadati</taxon>
        <taxon>Pseudomonadota</taxon>
        <taxon>Alphaproteobacteria</taxon>
        <taxon>Sphingomonadales</taxon>
        <taxon>Erythrobacteraceae</taxon>
        <taxon>Aurantiacibacter</taxon>
    </lineage>
</organism>
<dbReference type="PROSITE" id="PS00150">
    <property type="entry name" value="ACYLPHOSPHATASE_1"/>
    <property type="match status" value="1"/>
</dbReference>
<dbReference type="EC" id="3.6.1.7" evidence="2 4"/>
<evidence type="ECO:0000256" key="4">
    <source>
        <dbReference type="PROSITE-ProRule" id="PRU00520"/>
    </source>
</evidence>
<evidence type="ECO:0000256" key="5">
    <source>
        <dbReference type="RuleBase" id="RU000553"/>
    </source>
</evidence>
<evidence type="ECO:0000259" key="7">
    <source>
        <dbReference type="PROSITE" id="PS51160"/>
    </source>
</evidence>
<dbReference type="PROSITE" id="PS00151">
    <property type="entry name" value="ACYLPHOSPHATASE_2"/>
    <property type="match status" value="1"/>
</dbReference>
<feature type="domain" description="Acylphosphatase-like" evidence="7">
    <location>
        <begin position="6"/>
        <end position="91"/>
    </location>
</feature>
<dbReference type="PROSITE" id="PS51160">
    <property type="entry name" value="ACYLPHOSPHATASE_3"/>
    <property type="match status" value="1"/>
</dbReference>
<dbReference type="Gene3D" id="3.30.70.100">
    <property type="match status" value="1"/>
</dbReference>
<evidence type="ECO:0000313" key="8">
    <source>
        <dbReference type="EMBL" id="MWV29411.1"/>
    </source>
</evidence>
<protein>
    <recommendedName>
        <fullName evidence="2 4">Acylphosphatase</fullName>
        <ecNumber evidence="2 4">3.6.1.7</ecNumber>
    </recommendedName>
</protein>
<dbReference type="InterPro" id="IPR017968">
    <property type="entry name" value="Acylphosphatase_CS"/>
</dbReference>
<sequence length="91" mass="10116">MTDRIATLLIIQGRVQGVFFRDWSVTTARKLNVSGWVRNLPDGTVEAHLEGTDQAVEDLVAAMHDGPPAARVDRIERSEAEPQGCEGFKRR</sequence>
<dbReference type="PANTHER" id="PTHR47268">
    <property type="entry name" value="ACYLPHOSPHATASE"/>
    <property type="match status" value="1"/>
</dbReference>
<dbReference type="Pfam" id="PF00708">
    <property type="entry name" value="Acylphosphatase"/>
    <property type="match status" value="1"/>
</dbReference>
<keyword evidence="4 5" id="KW-0378">Hydrolase</keyword>
<accession>A0A844XFL6</accession>
<dbReference type="Proteomes" id="UP000461409">
    <property type="component" value="Unassembled WGS sequence"/>
</dbReference>
<proteinExistence type="inferred from homology"/>
<dbReference type="SUPFAM" id="SSF54975">
    <property type="entry name" value="Acylphosphatase/BLUF domain-like"/>
    <property type="match status" value="1"/>
</dbReference>
<feature type="active site" evidence="4">
    <location>
        <position position="21"/>
    </location>
</feature>
<dbReference type="InterPro" id="IPR036046">
    <property type="entry name" value="Acylphosphatase-like_dom_sf"/>
</dbReference>
<evidence type="ECO:0000256" key="6">
    <source>
        <dbReference type="RuleBase" id="RU004168"/>
    </source>
</evidence>
<evidence type="ECO:0000256" key="3">
    <source>
        <dbReference type="ARBA" id="ARBA00047645"/>
    </source>
</evidence>
<keyword evidence="9" id="KW-1185">Reference proteome</keyword>
<reference evidence="8 9" key="2">
    <citation type="submission" date="2020-02" db="EMBL/GenBank/DDBJ databases">
        <title>Erythrobacter dongmakensis sp. nov., isolated from a tidal mudflat.</title>
        <authorList>
            <person name="Kim I.S."/>
        </authorList>
    </citation>
    <scope>NUCLEOTIDE SEQUENCE [LARGE SCALE GENOMIC DNA]</scope>
    <source>
        <strain evidence="8 9">GH3-10</strain>
    </source>
</reference>
<name>A0A844XFL6_9SPHN</name>
<dbReference type="InterPro" id="IPR020456">
    <property type="entry name" value="Acylphosphatase"/>
</dbReference>
<dbReference type="PRINTS" id="PR00112">
    <property type="entry name" value="ACYLPHPHTASE"/>
</dbReference>
<reference evidence="8 9" key="1">
    <citation type="submission" date="2019-12" db="EMBL/GenBank/DDBJ databases">
        <authorList>
            <person name="Lee S.D."/>
        </authorList>
    </citation>
    <scope>NUCLEOTIDE SEQUENCE [LARGE SCALE GENOMIC DNA]</scope>
    <source>
        <strain evidence="8 9">GH3-10</strain>
    </source>
</reference>
<feature type="active site" evidence="4">
    <location>
        <position position="39"/>
    </location>
</feature>
<dbReference type="EMBL" id="WUBR01000004">
    <property type="protein sequence ID" value="MWV29411.1"/>
    <property type="molecule type" value="Genomic_DNA"/>
</dbReference>
<dbReference type="RefSeq" id="WP_160487074.1">
    <property type="nucleotide sequence ID" value="NZ_WUBR01000004.1"/>
</dbReference>
<comment type="caution">
    <text evidence="8">The sequence shown here is derived from an EMBL/GenBank/DDBJ whole genome shotgun (WGS) entry which is preliminary data.</text>
</comment>
<evidence type="ECO:0000313" key="9">
    <source>
        <dbReference type="Proteomes" id="UP000461409"/>
    </source>
</evidence>
<evidence type="ECO:0000256" key="1">
    <source>
        <dbReference type="ARBA" id="ARBA00005614"/>
    </source>
</evidence>
<comment type="catalytic activity">
    <reaction evidence="3 4 5">
        <text>an acyl phosphate + H2O = a carboxylate + phosphate + H(+)</text>
        <dbReference type="Rhea" id="RHEA:14965"/>
        <dbReference type="ChEBI" id="CHEBI:15377"/>
        <dbReference type="ChEBI" id="CHEBI:15378"/>
        <dbReference type="ChEBI" id="CHEBI:29067"/>
        <dbReference type="ChEBI" id="CHEBI:43474"/>
        <dbReference type="ChEBI" id="CHEBI:59918"/>
        <dbReference type="EC" id="3.6.1.7"/>
    </reaction>
</comment>
<evidence type="ECO:0000256" key="2">
    <source>
        <dbReference type="ARBA" id="ARBA00012150"/>
    </source>
</evidence>
<comment type="similarity">
    <text evidence="1 6">Belongs to the acylphosphatase family.</text>
</comment>
<dbReference type="InterPro" id="IPR001792">
    <property type="entry name" value="Acylphosphatase-like_dom"/>
</dbReference>
<dbReference type="GO" id="GO:0003998">
    <property type="term" value="F:acylphosphatase activity"/>
    <property type="evidence" value="ECO:0007669"/>
    <property type="project" value="UniProtKB-EC"/>
</dbReference>